<organism evidence="3 4">
    <name type="scientific">Psychracetigena formicireducens</name>
    <dbReference type="NCBI Taxonomy" id="2986056"/>
    <lineage>
        <taxon>Bacteria</taxon>
        <taxon>Bacillati</taxon>
        <taxon>Candidatus Lithacetigenota</taxon>
        <taxon>Candidatus Psychracetigena</taxon>
    </lineage>
</organism>
<name>A0A9E2BFG3_PSYF1</name>
<dbReference type="Pfam" id="PF00437">
    <property type="entry name" value="T2SSE"/>
    <property type="match status" value="1"/>
</dbReference>
<evidence type="ECO:0000256" key="1">
    <source>
        <dbReference type="ARBA" id="ARBA00006611"/>
    </source>
</evidence>
<dbReference type="GO" id="GO:0016887">
    <property type="term" value="F:ATP hydrolysis activity"/>
    <property type="evidence" value="ECO:0007669"/>
    <property type="project" value="InterPro"/>
</dbReference>
<dbReference type="CDD" id="cd01131">
    <property type="entry name" value="PilT"/>
    <property type="match status" value="1"/>
</dbReference>
<dbReference type="NCBIfam" id="TIGR01420">
    <property type="entry name" value="pilT_fam"/>
    <property type="match status" value="1"/>
</dbReference>
<protein>
    <submittedName>
        <fullName evidence="3">Twitching mobility protein</fullName>
    </submittedName>
</protein>
<comment type="similarity">
    <text evidence="1">Belongs to the GSP E family.</text>
</comment>
<dbReference type="AlphaFoldDB" id="A0A9E2BFG3"/>
<dbReference type="InterPro" id="IPR050921">
    <property type="entry name" value="T4SS_GSP_E_ATPase"/>
</dbReference>
<comment type="caution">
    <text evidence="3">The sequence shown here is derived from an EMBL/GenBank/DDBJ whole genome shotgun (WGS) entry which is preliminary data.</text>
</comment>
<dbReference type="InterPro" id="IPR006321">
    <property type="entry name" value="PilT/PilU"/>
</dbReference>
<evidence type="ECO:0000313" key="4">
    <source>
        <dbReference type="Proteomes" id="UP000811545"/>
    </source>
</evidence>
<proteinExistence type="inferred from homology"/>
<sequence length="363" mass="40401">MEFSLYEIMKNGFDLNASDVHLTSGVPPIIRIDGKLHHLSDYPDLTPQVIKDIVFPFITEEEIEELKNFKDLDTSFGIRGLGRFRVNIYQQRGSIGVALRIIMDRIPTFAELGLPAIIEEMSMKPRGLLLVTGPTGMGKSTSLASMVGYINRNKLCHIITIEDPIEFLHHHGKGMVNQREVGKDTASFAQALRSSLREDPDVIMVGEIRDLESISAALTLAETGHLVLSTAHTNNAAQTIDRLIDVFPSSQQSQIRYQLSEVLEGVVSQLLLPHSSGQGRVLATELLVSTPAVRNLIREGKTNQILSLIQTGSQFGMYSMDQDLIRIYLAGRISQEVALGFAFNQREMERILREKGVYKSAKL</sequence>
<feature type="domain" description="Bacterial type II secretion system protein E" evidence="2">
    <location>
        <begin position="196"/>
        <end position="210"/>
    </location>
</feature>
<dbReference type="PROSITE" id="PS00662">
    <property type="entry name" value="T2SP_E"/>
    <property type="match status" value="1"/>
</dbReference>
<dbReference type="InterPro" id="IPR027417">
    <property type="entry name" value="P-loop_NTPase"/>
</dbReference>
<dbReference type="InterPro" id="IPR003593">
    <property type="entry name" value="AAA+_ATPase"/>
</dbReference>
<dbReference type="SMART" id="SM00382">
    <property type="entry name" value="AAA"/>
    <property type="match status" value="1"/>
</dbReference>
<dbReference type="Proteomes" id="UP000811545">
    <property type="component" value="Unassembled WGS sequence"/>
</dbReference>
<gene>
    <name evidence="3" type="primary">pilT_1</name>
    <name evidence="3" type="ORF">DDT42_00465</name>
</gene>
<dbReference type="PANTHER" id="PTHR30486">
    <property type="entry name" value="TWITCHING MOTILITY PROTEIN PILT"/>
    <property type="match status" value="1"/>
</dbReference>
<dbReference type="GO" id="GO:0005524">
    <property type="term" value="F:ATP binding"/>
    <property type="evidence" value="ECO:0007669"/>
    <property type="project" value="InterPro"/>
</dbReference>
<dbReference type="SUPFAM" id="SSF52540">
    <property type="entry name" value="P-loop containing nucleoside triphosphate hydrolases"/>
    <property type="match status" value="1"/>
</dbReference>
<reference evidence="3 4" key="1">
    <citation type="journal article" date="2021" name="bioRxiv">
        <title>Unique metabolic strategies in Hadean analogues reveal hints for primordial physiology.</title>
        <authorList>
            <person name="Nobu M.K."/>
            <person name="Nakai R."/>
            <person name="Tamazawa S."/>
            <person name="Mori H."/>
            <person name="Toyoda A."/>
            <person name="Ijiri A."/>
            <person name="Suzuki S."/>
            <person name="Kurokawa K."/>
            <person name="Kamagata Y."/>
            <person name="Tamaki H."/>
        </authorList>
    </citation>
    <scope>NUCLEOTIDE SEQUENCE [LARGE SCALE GENOMIC DNA]</scope>
    <source>
        <strain evidence="3">BS525</strain>
    </source>
</reference>
<dbReference type="EMBL" id="QLTW01000014">
    <property type="protein sequence ID" value="MBT9144623.1"/>
    <property type="molecule type" value="Genomic_DNA"/>
</dbReference>
<evidence type="ECO:0000259" key="2">
    <source>
        <dbReference type="PROSITE" id="PS00662"/>
    </source>
</evidence>
<accession>A0A9E2BFG3</accession>
<dbReference type="Gene3D" id="3.30.450.90">
    <property type="match status" value="1"/>
</dbReference>
<dbReference type="Gene3D" id="3.40.50.300">
    <property type="entry name" value="P-loop containing nucleotide triphosphate hydrolases"/>
    <property type="match status" value="1"/>
</dbReference>
<evidence type="ECO:0000313" key="3">
    <source>
        <dbReference type="EMBL" id="MBT9144623.1"/>
    </source>
</evidence>
<dbReference type="InterPro" id="IPR001482">
    <property type="entry name" value="T2SS/T4SS_dom"/>
</dbReference>